<dbReference type="OrthoDB" id="10480997at2759"/>
<name>V5ANL6_TRYCR</name>
<sequence length="217" mass="23945">MAGGVPSSAARRSSAAHRRPHGNVGRPHFHPSTPLPSRTSPLDAQLPMEEDRSFCAFDVTTWPSRIWNESTSGVVIDLRCAYQCWQQDNEQVKLAFDILVEWIGALEGLQDPTDRIINLGRPLRNTSLMQLTMASDPGIRLSKLRARLYTLLFTRRTLMPGLPSLSSIGEKPNALGDANDVISLDTRHLHAMCAREGITHNTGALQKNGRGDAARRS</sequence>
<evidence type="ECO:0000313" key="3">
    <source>
        <dbReference type="Proteomes" id="UP000017861"/>
    </source>
</evidence>
<dbReference type="Proteomes" id="UP000017861">
    <property type="component" value="Unassembled WGS sequence"/>
</dbReference>
<accession>V5ANL6</accession>
<proteinExistence type="predicted"/>
<dbReference type="AlphaFoldDB" id="V5ANL6"/>
<evidence type="ECO:0000313" key="2">
    <source>
        <dbReference type="EMBL" id="ESS55237.1"/>
    </source>
</evidence>
<gene>
    <name evidence="2" type="ORF">TCDM_13305</name>
</gene>
<reference evidence="2 3" key="1">
    <citation type="journal article" date="2014" name="Genome Announc.">
        <title>Trypanosoma cruzi Clone Dm28c Draft Genome Sequence.</title>
        <authorList>
            <person name="Grisard E.C."/>
            <person name="Teixeira S.M."/>
            <person name="de Almeida L.G."/>
            <person name="Stoco P.H."/>
            <person name="Gerber A.L."/>
            <person name="Talavera-Lopez C."/>
            <person name="Lima O.C."/>
            <person name="Andersson B."/>
            <person name="de Vasconcelos A.T."/>
        </authorList>
    </citation>
    <scope>NUCLEOTIDE SEQUENCE [LARGE SCALE GENOMIC DNA]</scope>
    <source>
        <strain evidence="2 3">Dm28c</strain>
    </source>
</reference>
<feature type="region of interest" description="Disordered" evidence="1">
    <location>
        <begin position="1"/>
        <end position="43"/>
    </location>
</feature>
<evidence type="ECO:0000256" key="1">
    <source>
        <dbReference type="SAM" id="MobiDB-lite"/>
    </source>
</evidence>
<feature type="compositionally biased region" description="Low complexity" evidence="1">
    <location>
        <begin position="31"/>
        <end position="42"/>
    </location>
</feature>
<feature type="compositionally biased region" description="Low complexity" evidence="1">
    <location>
        <begin position="1"/>
        <end position="13"/>
    </location>
</feature>
<dbReference type="EMBL" id="AYLP01000942">
    <property type="protein sequence ID" value="ESS55237.1"/>
    <property type="molecule type" value="Genomic_DNA"/>
</dbReference>
<protein>
    <submittedName>
        <fullName evidence="2">Structural maintenance of chromosome protein 4</fullName>
    </submittedName>
</protein>
<organism evidence="2 3">
    <name type="scientific">Trypanosoma cruzi Dm28c</name>
    <dbReference type="NCBI Taxonomy" id="1416333"/>
    <lineage>
        <taxon>Eukaryota</taxon>
        <taxon>Discoba</taxon>
        <taxon>Euglenozoa</taxon>
        <taxon>Kinetoplastea</taxon>
        <taxon>Metakinetoplastina</taxon>
        <taxon>Trypanosomatida</taxon>
        <taxon>Trypanosomatidae</taxon>
        <taxon>Trypanosoma</taxon>
        <taxon>Schizotrypanum</taxon>
    </lineage>
</organism>
<dbReference type="VEuPathDB" id="TriTrypDB:TCDM_13305"/>
<comment type="caution">
    <text evidence="2">The sequence shown here is derived from an EMBL/GenBank/DDBJ whole genome shotgun (WGS) entry which is preliminary data.</text>
</comment>